<evidence type="ECO:0000259" key="1">
    <source>
        <dbReference type="Pfam" id="PF09722"/>
    </source>
</evidence>
<dbReference type="OrthoDB" id="5918037at2"/>
<keyword evidence="3" id="KW-1185">Reference proteome</keyword>
<dbReference type="InterPro" id="IPR024467">
    <property type="entry name" value="Xre/MbcA/ParS-like_toxin-bd"/>
</dbReference>
<feature type="domain" description="Antitoxin Xre/MbcA/ParS-like toxin-binding" evidence="1">
    <location>
        <begin position="116"/>
        <end position="166"/>
    </location>
</feature>
<dbReference type="KEGG" id="svp:Pan189_06140"/>
<reference evidence="2 3" key="1">
    <citation type="submission" date="2019-02" db="EMBL/GenBank/DDBJ databases">
        <title>Deep-cultivation of Planctomycetes and their phenomic and genomic characterization uncovers novel biology.</title>
        <authorList>
            <person name="Wiegand S."/>
            <person name="Jogler M."/>
            <person name="Boedeker C."/>
            <person name="Pinto D."/>
            <person name="Vollmers J."/>
            <person name="Rivas-Marin E."/>
            <person name="Kohn T."/>
            <person name="Peeters S.H."/>
            <person name="Heuer A."/>
            <person name="Rast P."/>
            <person name="Oberbeckmann S."/>
            <person name="Bunk B."/>
            <person name="Jeske O."/>
            <person name="Meyerdierks A."/>
            <person name="Storesund J.E."/>
            <person name="Kallscheuer N."/>
            <person name="Luecker S."/>
            <person name="Lage O.M."/>
            <person name="Pohl T."/>
            <person name="Merkel B.J."/>
            <person name="Hornburger P."/>
            <person name="Mueller R.-W."/>
            <person name="Bruemmer F."/>
            <person name="Labrenz M."/>
            <person name="Spormann A.M."/>
            <person name="Op den Camp H."/>
            <person name="Overmann J."/>
            <person name="Amann R."/>
            <person name="Jetten M.S.M."/>
            <person name="Mascher T."/>
            <person name="Medema M.H."/>
            <person name="Devos D.P."/>
            <person name="Kaster A.-K."/>
            <person name="Ovreas L."/>
            <person name="Rohde M."/>
            <person name="Galperin M.Y."/>
            <person name="Jogler C."/>
        </authorList>
    </citation>
    <scope>NUCLEOTIDE SEQUENCE [LARGE SCALE GENOMIC DNA]</scope>
    <source>
        <strain evidence="2 3">Pan189</strain>
    </source>
</reference>
<proteinExistence type="predicted"/>
<dbReference type="Pfam" id="PF09722">
    <property type="entry name" value="Xre_MbcA_ParS_C"/>
    <property type="match status" value="1"/>
</dbReference>
<dbReference type="Proteomes" id="UP000317318">
    <property type="component" value="Chromosome"/>
</dbReference>
<evidence type="ECO:0000313" key="2">
    <source>
        <dbReference type="EMBL" id="QDT36259.1"/>
    </source>
</evidence>
<name>A0A517QX75_9PLAN</name>
<dbReference type="RefSeq" id="WP_145362474.1">
    <property type="nucleotide sequence ID" value="NZ_CP036268.1"/>
</dbReference>
<evidence type="ECO:0000313" key="3">
    <source>
        <dbReference type="Proteomes" id="UP000317318"/>
    </source>
</evidence>
<dbReference type="EMBL" id="CP036268">
    <property type="protein sequence ID" value="QDT36259.1"/>
    <property type="molecule type" value="Genomic_DNA"/>
</dbReference>
<dbReference type="AlphaFoldDB" id="A0A517QX75"/>
<organism evidence="2 3">
    <name type="scientific">Stratiformator vulcanicus</name>
    <dbReference type="NCBI Taxonomy" id="2527980"/>
    <lineage>
        <taxon>Bacteria</taxon>
        <taxon>Pseudomonadati</taxon>
        <taxon>Planctomycetota</taxon>
        <taxon>Planctomycetia</taxon>
        <taxon>Planctomycetales</taxon>
        <taxon>Planctomycetaceae</taxon>
        <taxon>Stratiformator</taxon>
    </lineage>
</organism>
<sequence length="170" mass="18657">MSAGITDSAETTREAVEALRSSLARRQRIAAELAEIDKEIAVISSRFQQTGSVPLSEAEPDVPAIATLTALAENWQQGKVERDAARVVLEDALGRVEVPNHPTESIKSTVPEILLQAVETFEDRGRLADWLLESRHVFGGRSPLALLTGTDQDREWLSTILGRIEHSVYS</sequence>
<protein>
    <recommendedName>
        <fullName evidence="1">Antitoxin Xre/MbcA/ParS-like toxin-binding domain-containing protein</fullName>
    </recommendedName>
</protein>
<gene>
    <name evidence="2" type="ORF">Pan189_06140</name>
</gene>
<accession>A0A517QX75</accession>